<keyword evidence="4" id="KW-1003">Cell membrane</keyword>
<evidence type="ECO:0000256" key="8">
    <source>
        <dbReference type="ARBA" id="ARBA00023136"/>
    </source>
</evidence>
<dbReference type="GO" id="GO:0015188">
    <property type="term" value="F:L-isoleucine transmembrane transporter activity"/>
    <property type="evidence" value="ECO:0007669"/>
    <property type="project" value="TreeGrafter"/>
</dbReference>
<dbReference type="PANTHER" id="PTHR30588:SF0">
    <property type="entry name" value="BRANCHED-CHAIN AMINO ACID PERMEASE BRNQ"/>
    <property type="match status" value="1"/>
</dbReference>
<dbReference type="EMBL" id="ACGO02000002">
    <property type="protein sequence ID" value="EFJ69495.1"/>
    <property type="molecule type" value="Genomic_DNA"/>
</dbReference>
<feature type="transmembrane region" description="Helical" evidence="9">
    <location>
        <begin position="305"/>
        <end position="331"/>
    </location>
</feature>
<feature type="transmembrane region" description="Helical" evidence="9">
    <location>
        <begin position="261"/>
        <end position="285"/>
    </location>
</feature>
<comment type="similarity">
    <text evidence="2 9">Belongs to the branched chain amino acid transporter family.</text>
</comment>
<sequence>MQLFFAKILKILNFFGGLELREAQEKKLTTKQYLIVASMIFALFFGAGNLIFPLHLGQLAGKNWGPAAIGFSITGVVLPLLSLLAVAITRSNGVYQIGLPVGKIFALSFMTLMQLAIGPLFAAPRNATVSYTVGIAPLLPKQFHGIGLIVFTIIFFAIVYVIAYNESDILSSLGKVLNPIFLILLFIVFVIAFARPLGNPDMATTTKEYMNGAIVKGFLEGYNTMDALAGLAFGVTVVTAIKELVNNDEKKTAKMTAKSGLIAVIAIGVIYTLLIVIGAMSLGHFKIASDGGILFSEIVKYYAGIFGQALLAVLIFLACLTTAVGVLAAFALDFSAHYSKISYKGWLTIGCLGSLATANLGLEKIIHWSLPVLMFLYPLAIVLIILSVCSPLFKDDMVVYKITMLLTLVPAIFDLITNLPAPISGTQFYKVVSQIRLQYLPLANIGLSWVVPTILGLVISVLIHFWRRKANKI</sequence>
<feature type="transmembrane region" description="Helical" evidence="9">
    <location>
        <begin position="176"/>
        <end position="194"/>
    </location>
</feature>
<dbReference type="GO" id="GO:0005886">
    <property type="term" value="C:plasma membrane"/>
    <property type="evidence" value="ECO:0007669"/>
    <property type="project" value="UniProtKB-SubCell"/>
</dbReference>
<comment type="subcellular location">
    <subcellularLocation>
        <location evidence="1 9">Cell membrane</location>
        <topology evidence="1 9">Multi-pass membrane protein</topology>
    </subcellularLocation>
</comment>
<feature type="transmembrane region" description="Helical" evidence="9">
    <location>
        <begin position="439"/>
        <end position="466"/>
    </location>
</feature>
<accession>A0AA87DHU3</accession>
<proteinExistence type="inferred from homology"/>
<feature type="transmembrane region" description="Helical" evidence="9">
    <location>
        <begin position="398"/>
        <end position="419"/>
    </location>
</feature>
<evidence type="ECO:0000313" key="10">
    <source>
        <dbReference type="EMBL" id="EFJ69495.1"/>
    </source>
</evidence>
<keyword evidence="7 9" id="KW-1133">Transmembrane helix</keyword>
<dbReference type="GO" id="GO:0005304">
    <property type="term" value="F:L-valine transmembrane transporter activity"/>
    <property type="evidence" value="ECO:0007669"/>
    <property type="project" value="TreeGrafter"/>
</dbReference>
<evidence type="ECO:0000256" key="4">
    <source>
        <dbReference type="ARBA" id="ARBA00022475"/>
    </source>
</evidence>
<gene>
    <name evidence="10" type="primary">brnQ</name>
    <name evidence="10" type="ORF">HMPREF0514_11565</name>
</gene>
<keyword evidence="8 9" id="KW-0472">Membrane</keyword>
<feature type="transmembrane region" description="Helical" evidence="9">
    <location>
        <begin position="143"/>
        <end position="164"/>
    </location>
</feature>
<comment type="function">
    <text evidence="9">Component of the transport system for branched-chain amino acids.</text>
</comment>
<feature type="transmembrane region" description="Helical" evidence="9">
    <location>
        <begin position="64"/>
        <end position="89"/>
    </location>
</feature>
<organism evidence="10 11">
    <name type="scientific">Lactobacillus paragasseri JV-V03</name>
    <dbReference type="NCBI Taxonomy" id="525326"/>
    <lineage>
        <taxon>Bacteria</taxon>
        <taxon>Bacillati</taxon>
        <taxon>Bacillota</taxon>
        <taxon>Bacilli</taxon>
        <taxon>Lactobacillales</taxon>
        <taxon>Lactobacillaceae</taxon>
        <taxon>Lactobacillus</taxon>
    </lineage>
</organism>
<keyword evidence="3 9" id="KW-0813">Transport</keyword>
<dbReference type="PANTHER" id="PTHR30588">
    <property type="entry name" value="BRANCHED-CHAIN AMINO ACID TRANSPORT SYSTEM 2 CARRIER PROTEIN"/>
    <property type="match status" value="1"/>
</dbReference>
<feature type="transmembrane region" description="Helical" evidence="9">
    <location>
        <begin position="227"/>
        <end position="245"/>
    </location>
</feature>
<dbReference type="GO" id="GO:0015818">
    <property type="term" value="P:isoleucine transport"/>
    <property type="evidence" value="ECO:0007669"/>
    <property type="project" value="TreeGrafter"/>
</dbReference>
<evidence type="ECO:0000256" key="7">
    <source>
        <dbReference type="ARBA" id="ARBA00022989"/>
    </source>
</evidence>
<feature type="transmembrane region" description="Helical" evidence="9">
    <location>
        <begin position="101"/>
        <end position="123"/>
    </location>
</feature>
<feature type="transmembrane region" description="Helical" evidence="9">
    <location>
        <begin position="368"/>
        <end position="386"/>
    </location>
</feature>
<dbReference type="InterPro" id="IPR004685">
    <property type="entry name" value="Brnchd-chn_aa_trnsp_Livcs"/>
</dbReference>
<dbReference type="NCBIfam" id="TIGR00796">
    <property type="entry name" value="livcs"/>
    <property type="match status" value="1"/>
</dbReference>
<reference evidence="10 11" key="1">
    <citation type="submission" date="2010-06" db="EMBL/GenBank/DDBJ databases">
        <authorList>
            <person name="Muzny D."/>
            <person name="Qin X."/>
            <person name="Buhay C."/>
            <person name="Dugan-Rocha S."/>
            <person name="Ding Y."/>
            <person name="Chen G."/>
            <person name="Hawes A."/>
            <person name="Holder M."/>
            <person name="Jhangiani S."/>
            <person name="Johnson A."/>
            <person name="Khan Z."/>
            <person name="Li Z."/>
            <person name="Liu W."/>
            <person name="Liu X."/>
            <person name="Perez L."/>
            <person name="Shen H."/>
            <person name="Wang Q."/>
            <person name="Watt J."/>
            <person name="Xi L."/>
            <person name="Xin Y."/>
            <person name="Zhou J."/>
            <person name="Deng J."/>
            <person name="Jiang H."/>
            <person name="Liu Y."/>
            <person name="Qu J."/>
            <person name="Song X.-Z."/>
            <person name="Zhang L."/>
            <person name="Villasana D."/>
            <person name="Johnson A."/>
            <person name="Liu J."/>
            <person name="Liyanage D."/>
            <person name="Lorensuhewa L."/>
            <person name="Robinson T."/>
            <person name="Song A."/>
            <person name="Song B.-B."/>
            <person name="Dinh H."/>
            <person name="Thornton R."/>
            <person name="Coyle M."/>
            <person name="Francisco L."/>
            <person name="Jackson L."/>
            <person name="Javaid M."/>
            <person name="Korchina V."/>
            <person name="Kovar C."/>
            <person name="Mata R."/>
            <person name="Mathew T."/>
            <person name="Ngo R."/>
            <person name="Nguyen L."/>
            <person name="Nguyen N."/>
            <person name="Okwuonu G."/>
            <person name="Ongeri F."/>
            <person name="Pham C."/>
            <person name="Simmons D."/>
            <person name="Wilczek-Boney K."/>
            <person name="Hale W."/>
            <person name="Jakkamsetti A."/>
            <person name="Pham P."/>
            <person name="Ruth R."/>
            <person name="San Lucas F."/>
            <person name="Warren J."/>
            <person name="Zhang J."/>
            <person name="Zhao Z."/>
            <person name="Zhou C."/>
            <person name="Zhu D."/>
            <person name="Lee S."/>
            <person name="Bess C."/>
            <person name="Blankenburg K."/>
            <person name="Forbes L."/>
            <person name="Fu Q."/>
            <person name="Gubbala S."/>
            <person name="Hirani K."/>
            <person name="Jayaseelan J.C."/>
            <person name="Lara F."/>
            <person name="Munidasa M."/>
            <person name="Palculict T."/>
            <person name="Patil S."/>
            <person name="Pu L.-L."/>
            <person name="Saada N."/>
            <person name="Tang L."/>
            <person name="Weissenberger G."/>
            <person name="Zhu Y."/>
            <person name="Hemphill L."/>
            <person name="Shang Y."/>
            <person name="Youmans B."/>
            <person name="Ayvaz T."/>
            <person name="Ross M."/>
            <person name="Santibanez J."/>
            <person name="Aqrawi P."/>
            <person name="Gross S."/>
            <person name="Joshi V."/>
            <person name="Fowler G."/>
            <person name="Nazareth L."/>
            <person name="Reid J."/>
            <person name="Worley K."/>
            <person name="Petrosino J."/>
            <person name="Highlander S."/>
            <person name="Gibbs R."/>
        </authorList>
    </citation>
    <scope>NUCLEOTIDE SEQUENCE [LARGE SCALE GENOMIC DNA]</scope>
    <source>
        <strain evidence="10 11">JV-V03</strain>
    </source>
</reference>
<evidence type="ECO:0000256" key="2">
    <source>
        <dbReference type="ARBA" id="ARBA00008540"/>
    </source>
</evidence>
<feature type="transmembrane region" description="Helical" evidence="9">
    <location>
        <begin position="33"/>
        <end position="52"/>
    </location>
</feature>
<comment type="caution">
    <text evidence="10">The sequence shown here is derived from an EMBL/GenBank/DDBJ whole genome shotgun (WGS) entry which is preliminary data.</text>
</comment>
<evidence type="ECO:0000313" key="11">
    <source>
        <dbReference type="Proteomes" id="UP000003672"/>
    </source>
</evidence>
<dbReference type="AlphaFoldDB" id="A0AA87DHU3"/>
<dbReference type="Pfam" id="PF05525">
    <property type="entry name" value="Branch_AA_trans"/>
    <property type="match status" value="1"/>
</dbReference>
<evidence type="ECO:0000256" key="5">
    <source>
        <dbReference type="ARBA" id="ARBA00022692"/>
    </source>
</evidence>
<feature type="transmembrane region" description="Helical" evidence="9">
    <location>
        <begin position="343"/>
        <end position="362"/>
    </location>
</feature>
<dbReference type="GO" id="GO:0015820">
    <property type="term" value="P:L-leucine transport"/>
    <property type="evidence" value="ECO:0007669"/>
    <property type="project" value="TreeGrafter"/>
</dbReference>
<keyword evidence="5 9" id="KW-0812">Transmembrane</keyword>
<name>A0AA87DHU3_9LACO</name>
<evidence type="ECO:0000256" key="3">
    <source>
        <dbReference type="ARBA" id="ARBA00022448"/>
    </source>
</evidence>
<keyword evidence="6 9" id="KW-0029">Amino-acid transport</keyword>
<evidence type="ECO:0000256" key="1">
    <source>
        <dbReference type="ARBA" id="ARBA00004651"/>
    </source>
</evidence>
<dbReference type="GO" id="GO:0015190">
    <property type="term" value="F:L-leucine transmembrane transporter activity"/>
    <property type="evidence" value="ECO:0007669"/>
    <property type="project" value="TreeGrafter"/>
</dbReference>
<evidence type="ECO:0000256" key="6">
    <source>
        <dbReference type="ARBA" id="ARBA00022970"/>
    </source>
</evidence>
<protein>
    <recommendedName>
        <fullName evidence="9">Branched-chain amino acid transport system carrier protein</fullName>
    </recommendedName>
</protein>
<dbReference type="Proteomes" id="UP000003672">
    <property type="component" value="Unassembled WGS sequence"/>
</dbReference>
<evidence type="ECO:0000256" key="9">
    <source>
        <dbReference type="RuleBase" id="RU362122"/>
    </source>
</evidence>